<proteinExistence type="predicted"/>
<dbReference type="PANTHER" id="PTHR33710:SF78">
    <property type="entry name" value="ENDONUCLEASE_EXONUCLEASE_PHOSPHATASE DOMAIN-CONTAINING PROTEIN"/>
    <property type="match status" value="1"/>
</dbReference>
<keyword evidence="2" id="KW-1185">Reference proteome</keyword>
<evidence type="ECO:0008006" key="3">
    <source>
        <dbReference type="Google" id="ProtNLM"/>
    </source>
</evidence>
<dbReference type="OrthoDB" id="1302012at2759"/>
<evidence type="ECO:0000313" key="1">
    <source>
        <dbReference type="EMBL" id="VFQ60700.1"/>
    </source>
</evidence>
<dbReference type="InterPro" id="IPR036691">
    <property type="entry name" value="Endo/exonu/phosph_ase_sf"/>
</dbReference>
<organism evidence="1 2">
    <name type="scientific">Cuscuta campestris</name>
    <dbReference type="NCBI Taxonomy" id="132261"/>
    <lineage>
        <taxon>Eukaryota</taxon>
        <taxon>Viridiplantae</taxon>
        <taxon>Streptophyta</taxon>
        <taxon>Embryophyta</taxon>
        <taxon>Tracheophyta</taxon>
        <taxon>Spermatophyta</taxon>
        <taxon>Magnoliopsida</taxon>
        <taxon>eudicotyledons</taxon>
        <taxon>Gunneridae</taxon>
        <taxon>Pentapetalae</taxon>
        <taxon>asterids</taxon>
        <taxon>lamiids</taxon>
        <taxon>Solanales</taxon>
        <taxon>Convolvulaceae</taxon>
        <taxon>Cuscuteae</taxon>
        <taxon>Cuscuta</taxon>
        <taxon>Cuscuta subgen. Grammica</taxon>
        <taxon>Cuscuta sect. Cleistogrammica</taxon>
    </lineage>
</organism>
<name>A0A484K583_9ASTE</name>
<evidence type="ECO:0000313" key="2">
    <source>
        <dbReference type="Proteomes" id="UP000595140"/>
    </source>
</evidence>
<protein>
    <recommendedName>
        <fullName evidence="3">Endonuclease/exonuclease/phosphatase domain-containing protein</fullName>
    </recommendedName>
</protein>
<dbReference type="Proteomes" id="UP000595140">
    <property type="component" value="Unassembled WGS sequence"/>
</dbReference>
<gene>
    <name evidence="1" type="ORF">CCAM_LOCUS2476</name>
</gene>
<dbReference type="AlphaFoldDB" id="A0A484K583"/>
<dbReference type="PANTHER" id="PTHR33710">
    <property type="entry name" value="BNAC02G09200D PROTEIN"/>
    <property type="match status" value="1"/>
</dbReference>
<dbReference type="Gene3D" id="3.60.10.10">
    <property type="entry name" value="Endonuclease/exonuclease/phosphatase"/>
    <property type="match status" value="1"/>
</dbReference>
<reference evidence="1 2" key="1">
    <citation type="submission" date="2018-04" db="EMBL/GenBank/DDBJ databases">
        <authorList>
            <person name="Vogel A."/>
        </authorList>
    </citation>
    <scope>NUCLEOTIDE SEQUENCE [LARGE SCALE GENOMIC DNA]</scope>
</reference>
<sequence>MVNIKIKFVTEQLVHCQGRLVGDDIEFFLTFVYAQNDSAKRKELWDNLTSISINSALCVLGDFNTVLNLDERIGGNPANWEESRMFKNCLGECGLEDLPYEGSKYTWTNNQDLDHRIYSKLDRVLGNVEWLIKFDYKIFFMERGISDHSPMILKNLINEAPRHCFKYCDMWSLDPSFSKVVADIWNQQQEGYSMYQVVRKLKMLKGPLRRLNRSKFQHLDNQVDELRTKLHTVQEELKIKRDPVTLDIEKKVAYELNLKLKANLLLKHQQAKADWIVYGDHDSKLLFYAWLKKRKMLNQFSSLTNAKGDIVEGRAEVAKVLMDFYTKQLGVAKKTQDINEEIINMGLS</sequence>
<dbReference type="EMBL" id="OOIL02000116">
    <property type="protein sequence ID" value="VFQ60700.1"/>
    <property type="molecule type" value="Genomic_DNA"/>
</dbReference>
<accession>A0A484K583</accession>
<dbReference type="SUPFAM" id="SSF56219">
    <property type="entry name" value="DNase I-like"/>
    <property type="match status" value="1"/>
</dbReference>